<reference evidence="1" key="1">
    <citation type="submission" date="2021-06" db="EMBL/GenBank/DDBJ databases">
        <authorList>
            <person name="Hodson N. C."/>
            <person name="Mongue J. A."/>
            <person name="Jaron S. K."/>
        </authorList>
    </citation>
    <scope>NUCLEOTIDE SEQUENCE</scope>
</reference>
<keyword evidence="2" id="KW-1185">Reference proteome</keyword>
<evidence type="ECO:0000313" key="1">
    <source>
        <dbReference type="EMBL" id="CAG7729267.1"/>
    </source>
</evidence>
<gene>
    <name evidence="1" type="ORF">AFUS01_LOCUS17997</name>
</gene>
<proteinExistence type="predicted"/>
<dbReference type="AlphaFoldDB" id="A0A8J2JZ69"/>
<sequence>MKEKTHCISNVPTLYPQQLNAKCVELNNLSAYLEIDIIIIDCMVGECVGMFRMSLEFCQWWSPSTRFCNIMEKVGTKLKLPEHLCESDDPLTKAKAYSLQLLLLANNIGGKEMTVELVGWLKNLDYSRLNSSLLKYEKQHRRAEKHIPYIRCSLQKHLVGTSESGYKANVQKSSDVSTPLEMDGFLFEDLDEALKNAGMRSDRYCEKCKSGAVTEIATNYVSYSVDSLVNLFGVVLKNCKRSRIAILGSGDGALVYGGLLFSDAEIIVSFEGSEKFRDIQR</sequence>
<accession>A0A8J2JZ69</accession>
<name>A0A8J2JZ69_9HEXA</name>
<dbReference type="Proteomes" id="UP000708208">
    <property type="component" value="Unassembled WGS sequence"/>
</dbReference>
<evidence type="ECO:0000313" key="2">
    <source>
        <dbReference type="Proteomes" id="UP000708208"/>
    </source>
</evidence>
<protein>
    <submittedName>
        <fullName evidence="1">Uncharacterized protein</fullName>
    </submittedName>
</protein>
<comment type="caution">
    <text evidence="1">The sequence shown here is derived from an EMBL/GenBank/DDBJ whole genome shotgun (WGS) entry which is preliminary data.</text>
</comment>
<dbReference type="EMBL" id="CAJVCH010176106">
    <property type="protein sequence ID" value="CAG7729267.1"/>
    <property type="molecule type" value="Genomic_DNA"/>
</dbReference>
<organism evidence="1 2">
    <name type="scientific">Allacma fusca</name>
    <dbReference type="NCBI Taxonomy" id="39272"/>
    <lineage>
        <taxon>Eukaryota</taxon>
        <taxon>Metazoa</taxon>
        <taxon>Ecdysozoa</taxon>
        <taxon>Arthropoda</taxon>
        <taxon>Hexapoda</taxon>
        <taxon>Collembola</taxon>
        <taxon>Symphypleona</taxon>
        <taxon>Sminthuridae</taxon>
        <taxon>Allacma</taxon>
    </lineage>
</organism>